<evidence type="ECO:0000313" key="3">
    <source>
        <dbReference type="Proteomes" id="UP000007038"/>
    </source>
</evidence>
<feature type="compositionally biased region" description="Basic and acidic residues" evidence="1">
    <location>
        <begin position="1"/>
        <end position="10"/>
    </location>
</feature>
<feature type="compositionally biased region" description="Basic and acidic residues" evidence="1">
    <location>
        <begin position="22"/>
        <end position="39"/>
    </location>
</feature>
<dbReference type="EMBL" id="CP002371">
    <property type="protein sequence ID" value="ADR52327.1"/>
    <property type="molecule type" value="Genomic_DNA"/>
</dbReference>
<name>E4UD87_LIBSC</name>
<reference evidence="2 3" key="3">
    <citation type="journal article" date="2011" name="PLoS ONE">
        <title>The Complete Genome Sequence of 'Candidatus Liberibacter solanacearum', the Bacterium Associated with Potato Zebra Chip Disease.</title>
        <authorList>
            <person name="Lin H."/>
            <person name="Lou B."/>
            <person name="Glynn J.M."/>
            <person name="Doddapaneni H."/>
            <person name="Civerolo E.L."/>
            <person name="Chen C."/>
            <person name="Duan Y."/>
            <person name="Zhou L."/>
            <person name="Vahling C.M."/>
        </authorList>
    </citation>
    <scope>NUCLEOTIDE SEQUENCE [LARGE SCALE GENOMIC DNA]</scope>
    <source>
        <strain evidence="2 3">CLso-ZC1</strain>
    </source>
</reference>
<sequence>MAHEDKDTENGIKITPTTSENINKEITKQDSKSEKNHEDEGWFTWLMSDPLKYWNKE</sequence>
<evidence type="ECO:0000313" key="2">
    <source>
        <dbReference type="EMBL" id="ADR52327.1"/>
    </source>
</evidence>
<feature type="region of interest" description="Disordered" evidence="1">
    <location>
        <begin position="1"/>
        <end position="39"/>
    </location>
</feature>
<accession>E4UD87</accession>
<dbReference type="KEGG" id="lso:CKC_02890"/>
<protein>
    <submittedName>
        <fullName evidence="2">Uncharacterized protein</fullName>
    </submittedName>
</protein>
<dbReference type="HOGENOM" id="CLU_2991268_0_0_5"/>
<organism evidence="2 3">
    <name type="scientific">Liberibacter solanacearum (strain CLso-ZC1)</name>
    <dbReference type="NCBI Taxonomy" id="658172"/>
    <lineage>
        <taxon>Bacteria</taxon>
        <taxon>Pseudomonadati</taxon>
        <taxon>Pseudomonadota</taxon>
        <taxon>Alphaproteobacteria</taxon>
        <taxon>Hyphomicrobiales</taxon>
        <taxon>Rhizobiaceae</taxon>
        <taxon>Liberibacter</taxon>
    </lineage>
</organism>
<proteinExistence type="predicted"/>
<dbReference type="AlphaFoldDB" id="E4UD87"/>
<dbReference type="Proteomes" id="UP000007038">
    <property type="component" value="Chromosome"/>
</dbReference>
<gene>
    <name evidence="2" type="ordered locus">CKC_02890</name>
</gene>
<evidence type="ECO:0000256" key="1">
    <source>
        <dbReference type="SAM" id="MobiDB-lite"/>
    </source>
</evidence>
<reference key="2">
    <citation type="submission" date="2010-11" db="EMBL/GenBank/DDBJ databases">
        <authorList>
            <person name="Lin H."/>
            <person name="Doddapaneni H.V."/>
            <person name="Lou B."/>
            <person name="Civerolo E.L."/>
            <person name="Chen C."/>
            <person name="Duan Y."/>
            <person name="Zhou L."/>
            <person name="Glynn J."/>
        </authorList>
    </citation>
    <scope>NUCLEOTIDE SEQUENCE</scope>
    <source>
        <strain>CLso-ZC1</strain>
    </source>
</reference>
<reference evidence="3" key="1">
    <citation type="submission" date="2010-11" db="EMBL/GenBank/DDBJ databases">
        <title>Complete genome sequence of Candidatus Liberibacter solanacearum CLso-ZC1.</title>
        <authorList>
            <person name="Lin H."/>
            <person name="Doddapaneni H.V."/>
            <person name="Lou B."/>
            <person name="Civerolo E.L."/>
            <person name="Chen C."/>
            <person name="Duan Y."/>
            <person name="Zhou L."/>
            <person name="Glynn J."/>
        </authorList>
    </citation>
    <scope>NUCLEOTIDE SEQUENCE [LARGE SCALE GENOMIC DNA]</scope>
    <source>
        <strain evidence="3">CLso-ZC1</strain>
    </source>
</reference>